<dbReference type="AlphaFoldDB" id="A0A927F154"/>
<keyword evidence="2" id="KW-0560">Oxidoreductase</keyword>
<comment type="caution">
    <text evidence="2">The sequence shown here is derived from an EMBL/GenBank/DDBJ whole genome shotgun (WGS) entry which is preliminary data.</text>
</comment>
<evidence type="ECO:0000313" key="3">
    <source>
        <dbReference type="Proteomes" id="UP000632289"/>
    </source>
</evidence>
<feature type="domain" description="FAD-binding" evidence="1">
    <location>
        <begin position="2"/>
        <end position="333"/>
    </location>
</feature>
<dbReference type="SUPFAM" id="SSF51905">
    <property type="entry name" value="FAD/NAD(P)-binding domain"/>
    <property type="match status" value="1"/>
</dbReference>
<reference evidence="2" key="1">
    <citation type="submission" date="2020-09" db="EMBL/GenBank/DDBJ databases">
        <title>Secondary metabolite and genome analysis of marine Streptomyces chumphonensis KK1-2T.</title>
        <authorList>
            <person name="Phongsopitanun W."/>
            <person name="Kanchanasin P."/>
            <person name="Pittayakhajonwut P."/>
            <person name="Suwanborirux K."/>
            <person name="Tanasupawat S."/>
        </authorList>
    </citation>
    <scope>NUCLEOTIDE SEQUENCE</scope>
    <source>
        <strain evidence="2">KK1-2</strain>
    </source>
</reference>
<dbReference type="Proteomes" id="UP000632289">
    <property type="component" value="Unassembled WGS sequence"/>
</dbReference>
<accession>A0A927F154</accession>
<evidence type="ECO:0000313" key="2">
    <source>
        <dbReference type="EMBL" id="MBD3933095.1"/>
    </source>
</evidence>
<name>A0A927F154_9ACTN</name>
<dbReference type="PANTHER" id="PTHR46865">
    <property type="entry name" value="OXIDOREDUCTASE-RELATED"/>
    <property type="match status" value="1"/>
</dbReference>
<dbReference type="RefSeq" id="WP_191210391.1">
    <property type="nucleotide sequence ID" value="NZ_BAABKL010000007.1"/>
</dbReference>
<dbReference type="GO" id="GO:0004497">
    <property type="term" value="F:monooxygenase activity"/>
    <property type="evidence" value="ECO:0007669"/>
    <property type="project" value="UniProtKB-KW"/>
</dbReference>
<dbReference type="Gene3D" id="3.50.50.60">
    <property type="entry name" value="FAD/NAD(P)-binding domain"/>
    <property type="match status" value="1"/>
</dbReference>
<proteinExistence type="predicted"/>
<dbReference type="Gene3D" id="3.30.9.10">
    <property type="entry name" value="D-Amino Acid Oxidase, subunit A, domain 2"/>
    <property type="match status" value="1"/>
</dbReference>
<dbReference type="PANTHER" id="PTHR46865:SF8">
    <property type="entry name" value="POSSIBLE OXIDOREDUCTASE"/>
    <property type="match status" value="1"/>
</dbReference>
<organism evidence="2 3">
    <name type="scientific">Streptomyces chumphonensis</name>
    <dbReference type="NCBI Taxonomy" id="1214925"/>
    <lineage>
        <taxon>Bacteria</taxon>
        <taxon>Bacillati</taxon>
        <taxon>Actinomycetota</taxon>
        <taxon>Actinomycetes</taxon>
        <taxon>Kitasatosporales</taxon>
        <taxon>Streptomycetaceae</taxon>
        <taxon>Streptomyces</taxon>
    </lineage>
</organism>
<sequence length="389" mass="42826">MKAVICGAGISGLALAGRLERHGWDVVVLEKAPGPRDQGYMIDFFGPGYDAADAMGVLPRIRELGYRVREAAYVDERGRRRAGLDYRRFADALDGRLVSVMRPDLETALREHLSPAVDLRYRTGPADVDVHPDGVRLALTDGTALDADLLVGADGVHSTVRRLVFGEEHHYLRHLGFHTAAFVFTDAELHARVHDRFALTDTTGRQMGFYNLRDGSTAVFAVHRTDADSLPEDPRAALRHAYGTLGWWAPRALDRCPPADAVYYDQVAQIEMDRWTHGRVTLVGDACGAVSLLAGQGASLGIAGAYLLAEELDRAPSVTDALARYERAWRPVVTEKQRVARKAARWFLPESAWQLRVRRLLLRASALPGADRVLSTALVGKPTPLPTPR</sequence>
<evidence type="ECO:0000259" key="1">
    <source>
        <dbReference type="Pfam" id="PF01494"/>
    </source>
</evidence>
<gene>
    <name evidence="2" type="ORF">IF129_16235</name>
</gene>
<dbReference type="InterPro" id="IPR051704">
    <property type="entry name" value="FAD_aromatic-hydroxylase"/>
</dbReference>
<dbReference type="EMBL" id="JACXYU010000008">
    <property type="protein sequence ID" value="MBD3933095.1"/>
    <property type="molecule type" value="Genomic_DNA"/>
</dbReference>
<dbReference type="Pfam" id="PF01494">
    <property type="entry name" value="FAD_binding_3"/>
    <property type="match status" value="1"/>
</dbReference>
<dbReference type="InterPro" id="IPR036188">
    <property type="entry name" value="FAD/NAD-bd_sf"/>
</dbReference>
<dbReference type="PRINTS" id="PR00420">
    <property type="entry name" value="RNGMNOXGNASE"/>
</dbReference>
<dbReference type="GO" id="GO:0071949">
    <property type="term" value="F:FAD binding"/>
    <property type="evidence" value="ECO:0007669"/>
    <property type="project" value="InterPro"/>
</dbReference>
<dbReference type="InterPro" id="IPR002938">
    <property type="entry name" value="FAD-bd"/>
</dbReference>
<protein>
    <submittedName>
        <fullName evidence="2">FAD-dependent monooxygenase</fullName>
    </submittedName>
</protein>
<keyword evidence="3" id="KW-1185">Reference proteome</keyword>
<keyword evidence="2" id="KW-0503">Monooxygenase</keyword>